<feature type="compositionally biased region" description="Acidic residues" evidence="1">
    <location>
        <begin position="626"/>
        <end position="636"/>
    </location>
</feature>
<evidence type="ECO:0000256" key="1">
    <source>
        <dbReference type="SAM" id="MobiDB-lite"/>
    </source>
</evidence>
<feature type="compositionally biased region" description="Low complexity" evidence="1">
    <location>
        <begin position="38"/>
        <end position="62"/>
    </location>
</feature>
<dbReference type="EMBL" id="JAUIQD010000001">
    <property type="protein sequence ID" value="KAK3363400.1"/>
    <property type="molecule type" value="Genomic_DNA"/>
</dbReference>
<dbReference type="Proteomes" id="UP001275084">
    <property type="component" value="Unassembled WGS sequence"/>
</dbReference>
<feature type="region of interest" description="Disordered" evidence="1">
    <location>
        <begin position="1"/>
        <end position="150"/>
    </location>
</feature>
<feature type="region of interest" description="Disordered" evidence="1">
    <location>
        <begin position="594"/>
        <end position="652"/>
    </location>
</feature>
<dbReference type="InterPro" id="IPR058345">
    <property type="entry name" value="DUF8032"/>
</dbReference>
<accession>A0AAJ0HV03</accession>
<feature type="region of interest" description="Disordered" evidence="1">
    <location>
        <begin position="164"/>
        <end position="195"/>
    </location>
</feature>
<dbReference type="AlphaFoldDB" id="A0AAJ0HV03"/>
<feature type="domain" description="DUF8032" evidence="2">
    <location>
        <begin position="290"/>
        <end position="384"/>
    </location>
</feature>
<gene>
    <name evidence="3" type="ORF">B0T25DRAFT_445808</name>
</gene>
<feature type="compositionally biased region" description="Low complexity" evidence="1">
    <location>
        <begin position="417"/>
        <end position="431"/>
    </location>
</feature>
<feature type="compositionally biased region" description="Polar residues" evidence="1">
    <location>
        <begin position="88"/>
        <end position="97"/>
    </location>
</feature>
<name>A0AAJ0HV03_9PEZI</name>
<reference evidence="3" key="1">
    <citation type="journal article" date="2023" name="Mol. Phylogenet. Evol.">
        <title>Genome-scale phylogeny and comparative genomics of the fungal order Sordariales.</title>
        <authorList>
            <person name="Hensen N."/>
            <person name="Bonometti L."/>
            <person name="Westerberg I."/>
            <person name="Brannstrom I.O."/>
            <person name="Guillou S."/>
            <person name="Cros-Aarteil S."/>
            <person name="Calhoun S."/>
            <person name="Haridas S."/>
            <person name="Kuo A."/>
            <person name="Mondo S."/>
            <person name="Pangilinan J."/>
            <person name="Riley R."/>
            <person name="LaButti K."/>
            <person name="Andreopoulos B."/>
            <person name="Lipzen A."/>
            <person name="Chen C."/>
            <person name="Yan M."/>
            <person name="Daum C."/>
            <person name="Ng V."/>
            <person name="Clum A."/>
            <person name="Steindorff A."/>
            <person name="Ohm R.A."/>
            <person name="Martin F."/>
            <person name="Silar P."/>
            <person name="Natvig D.O."/>
            <person name="Lalanne C."/>
            <person name="Gautier V."/>
            <person name="Ament-Velasquez S.L."/>
            <person name="Kruys A."/>
            <person name="Hutchinson M.I."/>
            <person name="Powell A.J."/>
            <person name="Barry K."/>
            <person name="Miller A.N."/>
            <person name="Grigoriev I.V."/>
            <person name="Debuchy R."/>
            <person name="Gladieux P."/>
            <person name="Hiltunen Thoren M."/>
            <person name="Johannesson H."/>
        </authorList>
    </citation>
    <scope>NUCLEOTIDE SEQUENCE</scope>
    <source>
        <strain evidence="3">CBS 955.72</strain>
    </source>
</reference>
<feature type="region of interest" description="Disordered" evidence="1">
    <location>
        <begin position="236"/>
        <end position="268"/>
    </location>
</feature>
<dbReference type="PANTHER" id="PTHR22949:SF0">
    <property type="entry name" value="RE27538P"/>
    <property type="match status" value="1"/>
</dbReference>
<organism evidence="3 4">
    <name type="scientific">Lasiosphaeria hispida</name>
    <dbReference type="NCBI Taxonomy" id="260671"/>
    <lineage>
        <taxon>Eukaryota</taxon>
        <taxon>Fungi</taxon>
        <taxon>Dikarya</taxon>
        <taxon>Ascomycota</taxon>
        <taxon>Pezizomycotina</taxon>
        <taxon>Sordariomycetes</taxon>
        <taxon>Sordariomycetidae</taxon>
        <taxon>Sordariales</taxon>
        <taxon>Lasiosphaeriaceae</taxon>
        <taxon>Lasiosphaeria</taxon>
    </lineage>
</organism>
<feature type="compositionally biased region" description="Polar residues" evidence="1">
    <location>
        <begin position="245"/>
        <end position="267"/>
    </location>
</feature>
<feature type="compositionally biased region" description="Low complexity" evidence="1">
    <location>
        <begin position="1"/>
        <end position="22"/>
    </location>
</feature>
<protein>
    <recommendedName>
        <fullName evidence="2">DUF8032 domain-containing protein</fullName>
    </recommendedName>
</protein>
<evidence type="ECO:0000259" key="2">
    <source>
        <dbReference type="Pfam" id="PF26087"/>
    </source>
</evidence>
<evidence type="ECO:0000313" key="4">
    <source>
        <dbReference type="Proteomes" id="UP001275084"/>
    </source>
</evidence>
<feature type="compositionally biased region" description="Polar residues" evidence="1">
    <location>
        <begin position="117"/>
        <end position="149"/>
    </location>
</feature>
<comment type="caution">
    <text evidence="3">The sequence shown here is derived from an EMBL/GenBank/DDBJ whole genome shotgun (WGS) entry which is preliminary data.</text>
</comment>
<evidence type="ECO:0000313" key="3">
    <source>
        <dbReference type="EMBL" id="KAK3363400.1"/>
    </source>
</evidence>
<dbReference type="Pfam" id="PF26087">
    <property type="entry name" value="DUF8032"/>
    <property type="match status" value="2"/>
</dbReference>
<sequence>MVVSPMQQHHPHHQQQGSVPPHLQQHSRPSSIVHQQHHNQAPPQQQQQQHSSAYSSGHSVYQQQPQSNNAQDHGLPYYPHPSPYSTPGATSGYTSAETGEMMAATMPRPPYPPMSYHTPQSNSPASVASPSGHDQQRSMYGQPPSQLHQQPMYYGAPQQAQYSSMSAQAAPSAYTQHAQQSHQSMASQPSMMMSHTAPQHQMNQHAASQHSQAGMTVSPRPGKIEAHGLNHRISGAPAPVPLGGSASNTPQNTAPLSTPTGSTSGVNPNAAPGPIPATTPLVVRQDGNGVQWIAFEYSRDRVKMEYTIRCDVESVTQEDLSAEFKTENCVYPRACCPKEQYRGNRLQYETECNTVGWALAQLNPPLRGKRGLIQRAVDSWRNSNQDPRLRSRRVRRMAKMNHRTKAGSATPHPSHLAGPTGPTGMPTTAALGPGGTTSIGKPGLSSMTSQMHHHHAHQDGSGQGGGDEVGDGEYSDDQQHHHHHHQAPTQSGSDERPAQVFTGYGSYPSGTPHSSSAIPSMHDSLNGSPHASGSGIAARRLSRSRNDEPEDLFPDIPEAKKRKFILVEDSDRQSRLRVRVTLDGVDTREIPDSFRKSSSVYPSSYFPREMQSPPPSATGSKFFTEDISDIEDDGSTDTEGRRAGRGSERRGKRIVKVPMGEGQEGEVAIPRMRKVFRGKEVRLNDLGYRMAWLQSRVFAGRTVFLQRALDCYRNKTRSAMESIMQDVKTSAPHYETRVGKRKWNERMRVGEKKDEDS</sequence>
<feature type="domain" description="DUF8032" evidence="2">
    <location>
        <begin position="679"/>
        <end position="715"/>
    </location>
</feature>
<dbReference type="PANTHER" id="PTHR22949">
    <property type="entry name" value="WHITE COLLAR 2 PROTEIN WC2"/>
    <property type="match status" value="1"/>
</dbReference>
<feature type="compositionally biased region" description="Polar residues" evidence="1">
    <location>
        <begin position="508"/>
        <end position="531"/>
    </location>
</feature>
<feature type="compositionally biased region" description="Basic and acidic residues" evidence="1">
    <location>
        <begin position="638"/>
        <end position="649"/>
    </location>
</feature>
<feature type="region of interest" description="Disordered" evidence="1">
    <location>
        <begin position="399"/>
        <end position="555"/>
    </location>
</feature>
<reference evidence="3" key="2">
    <citation type="submission" date="2023-06" db="EMBL/GenBank/DDBJ databases">
        <authorList>
            <consortium name="Lawrence Berkeley National Laboratory"/>
            <person name="Haridas S."/>
            <person name="Hensen N."/>
            <person name="Bonometti L."/>
            <person name="Westerberg I."/>
            <person name="Brannstrom I.O."/>
            <person name="Guillou S."/>
            <person name="Cros-Aarteil S."/>
            <person name="Calhoun S."/>
            <person name="Kuo A."/>
            <person name="Mondo S."/>
            <person name="Pangilinan J."/>
            <person name="Riley R."/>
            <person name="Labutti K."/>
            <person name="Andreopoulos B."/>
            <person name="Lipzen A."/>
            <person name="Chen C."/>
            <person name="Yanf M."/>
            <person name="Daum C."/>
            <person name="Ng V."/>
            <person name="Clum A."/>
            <person name="Steindorff A."/>
            <person name="Ohm R."/>
            <person name="Martin F."/>
            <person name="Silar P."/>
            <person name="Natvig D."/>
            <person name="Lalanne C."/>
            <person name="Gautier V."/>
            <person name="Ament-Velasquez S.L."/>
            <person name="Kruys A."/>
            <person name="Hutchinson M.I."/>
            <person name="Powell A.J."/>
            <person name="Barry K."/>
            <person name="Miller A.N."/>
            <person name="Grigoriev I.V."/>
            <person name="Debuchy R."/>
            <person name="Gladieux P."/>
            <person name="Thoren M.H."/>
            <person name="Johannesson H."/>
        </authorList>
    </citation>
    <scope>NUCLEOTIDE SEQUENCE</scope>
    <source>
        <strain evidence="3">CBS 955.72</strain>
    </source>
</reference>
<proteinExistence type="predicted"/>
<keyword evidence="4" id="KW-1185">Reference proteome</keyword>